<dbReference type="InterPro" id="IPR011044">
    <property type="entry name" value="Quino_amine_DH_bsu"/>
</dbReference>
<gene>
    <name evidence="5" type="ORF">EFA69_01780</name>
</gene>
<evidence type="ECO:0000259" key="3">
    <source>
        <dbReference type="Pfam" id="PF18962"/>
    </source>
</evidence>
<dbReference type="NCBIfam" id="TIGR04183">
    <property type="entry name" value="Por_Secre_tail"/>
    <property type="match status" value="1"/>
</dbReference>
<keyword evidence="6" id="KW-1185">Reference proteome</keyword>
<proteinExistence type="predicted"/>
<evidence type="ECO:0000259" key="1">
    <source>
        <dbReference type="Pfam" id="PF00149"/>
    </source>
</evidence>
<evidence type="ECO:0000313" key="5">
    <source>
        <dbReference type="EMBL" id="RNI33173.1"/>
    </source>
</evidence>
<dbReference type="EMBL" id="RJJE01000001">
    <property type="protein sequence ID" value="RNI33173.1"/>
    <property type="molecule type" value="Genomic_DNA"/>
</dbReference>
<protein>
    <submittedName>
        <fullName evidence="5">T9SS C-terminal target domain-containing protein</fullName>
    </submittedName>
</protein>
<organism evidence="5 6">
    <name type="scientific">Rufibacter immobilis</name>
    <dbReference type="NCBI Taxonomy" id="1348778"/>
    <lineage>
        <taxon>Bacteria</taxon>
        <taxon>Pseudomonadati</taxon>
        <taxon>Bacteroidota</taxon>
        <taxon>Cytophagia</taxon>
        <taxon>Cytophagales</taxon>
        <taxon>Hymenobacteraceae</taxon>
        <taxon>Rufibacter</taxon>
    </lineage>
</organism>
<feature type="domain" description="Secretion system C-terminal sorting" evidence="3">
    <location>
        <begin position="1757"/>
        <end position="1829"/>
    </location>
</feature>
<dbReference type="PANTHER" id="PTHR40446">
    <property type="entry name" value="N-ACETYLGLUCOSAMINE-1-PHOSPHODIESTER ALPHA-N-ACETYLGLUCOSAMINIDASE"/>
    <property type="match status" value="1"/>
</dbReference>
<dbReference type="PANTHER" id="PTHR40446:SF2">
    <property type="entry name" value="N-ACETYLGLUCOSAMINE-1-PHOSPHODIESTER ALPHA-N-ACETYLGLUCOSAMINIDASE"/>
    <property type="match status" value="1"/>
</dbReference>
<dbReference type="Pfam" id="PF18962">
    <property type="entry name" value="Por_Secre_tail"/>
    <property type="match status" value="1"/>
</dbReference>
<dbReference type="RefSeq" id="WP_123131362.1">
    <property type="nucleotide sequence ID" value="NZ_RJJE01000001.1"/>
</dbReference>
<dbReference type="Pfam" id="PF00149">
    <property type="entry name" value="Metallophos"/>
    <property type="match status" value="1"/>
</dbReference>
<comment type="caution">
    <text evidence="5">The sequence shown here is derived from an EMBL/GenBank/DDBJ whole genome shotgun (WGS) entry which is preliminary data.</text>
</comment>
<feature type="domain" description="Golvesin/Xly CBD-like" evidence="4">
    <location>
        <begin position="331"/>
        <end position="449"/>
    </location>
</feature>
<dbReference type="SUPFAM" id="SSF50969">
    <property type="entry name" value="YVTN repeat-like/Quinoprotein amine dehydrogenase"/>
    <property type="match status" value="1"/>
</dbReference>
<dbReference type="InterPro" id="IPR004843">
    <property type="entry name" value="Calcineurin-like_PHP"/>
</dbReference>
<name>A0A3M9N7I8_9BACT</name>
<sequence>MKKHLLSQKVRMVLWACLLLWGQPLFAQYTWTQPEQLNAGLPPSIKVFYSETPAAPGVTPLRMYYTLIDLNDPNMEFKAVYGGGTGAGSGKTPDAWAALEKEPVYAVINGGFFNTTTYEAMGTTVQDGKILAINAKSSGGNYPTRSAFGILPGNIADIAWIYHVGSANTMYQYPNPNPVSQLKQQPTATYPAGAALWPATTALGAGPVLVHNGVKRMTKDEELMWASGDNREPRTAIGRTADNKVILMVVEGRNDGISAGLSLPQLADVLVSIGAQEAMNLDGGGSSAMSVNGKWTIRPSDAGLQRPVPTALILKRRTHVYDTDNPVFYAERGGAWSESSNTGFYGTSKSRLMTTGDGSKYASYKLKGISAGRYELSAWWVAASNRSTNTPYIIYRTGGAAPDTVRVNQTANGGKFNVLGTFDLGPNDSVVISNNASGQYVNADALSLVKVGESMPSIAFSHGLEVEEVVENRTSSFDLLLNSPNSGFTLQKLRVFKKIGENQEQQVGGDIALNGGYSQTYNFSYLASDPLGPVYFRFELEDSFGRTVSKNFEYRVVSLTQVVFKEGKESGRHPFGQPLTLDLNLETRVADINLKELKVFKSVDGGSEQQLGATIALKAQPQQDYTFTHKLEDPINSKVNFRFEVTDVRNTRASRTYQAKVMPARGDFRLAVISDLNSGFGSVTYEWQVDSIMQRIPRLWQPDMVVAGGDMIAGQSASLNATQVANMWNGFDNKVAKPLREAGIPFAFTMGNHDAAAGMPVDRQEALNYWRKPGNFPNWHPVDTTNYPFYFSYKPTANSDIFFVSWEASSANISEAQLQWVRAQFSSPAAKAAKFRFLVGHLPLYGVAQEYNSAGNILNNATALQAMMEELDVHTYISGHHHAYYPGKHGGVDFMNAGAAGSGPRKYLGYDAVAPNTVTLMDVFLEQDTIVYTTFEIKHPDADAMPVFNEKSLPEVIVGANGHLIRRDVQISGAGVGTLSSYNKRKATVGQATGTVETVEVGNDIRIVGSFSGLKGAVLPERTAVALYQGLYPEEGTLKLALQVESTDGRNGTFTGSLPADYAVKELMSMGAFYVLIKTDSLPEGEVRTQLYKTTNLAPGVAVISSHDTDTVYPVRNIKGFFSVKWEAEADAERNTVTYTYQVAKDAQFKQLVLHKPVGLNTEYSVPQEEWFALLGDAAINQPVTFYHRVLASDGKNVSISNPIALQLSKSDAPITGPVEIPAPGFVYDCRVKDPDGNCIAAFAAAPTTNAHGVTVDRKGKVWSVGYSRGVRVHNPDATKWELTSDKLEFYQGDKSYVHFINFKGFRDEVRLVTGIGLAHDGNILVAFNTILYKLDATTGEPLARVDTDISLTNPTSDDNGNIFVTSVTGNKSYLFKQSATDPTSFETVVTLADATALSGRTSGSVARASAMSPEGNTLYVPYISGNKIDKYTSTNGINWKLEETIKIVSNSKSIYAASNNRMYAVVDASGDQPAKLIFRDDSNPAQKLSWTLPLPEIHGTDLRGLTLSPGLDTAYIVSSAVGNVYRYVLPSGDSNEEEPRELREYTIAQAREVDAAGKEIHLGEYVLLRGVVASPNLSKAHLDLSLMSGGKAVQLYLSAKGLRTFVPNLKDSVAAIGVLRNYNGMLRVDVDSLFLLKTNSALPARATVTAIGEELESVPVTIHRAYVVDKSQWTTGLGYHGFEVALETTAGMVNMFVPSTSSLYNMKAPTGMLKLEGVVRQYKDAPPYTSGYHLVPLKFANEIGRDNEDYVQSVKVYPVPTTTGIVYVEIPQSQLRVTSIQVTDMFGRVVLAKENLTEKKVTLDLTNQRQGMYIVTVQTKHGKTVHRIMKQ</sequence>
<dbReference type="InterPro" id="IPR033803">
    <property type="entry name" value="CBD-like_Golvesin-Xly"/>
</dbReference>
<dbReference type="GO" id="GO:0016787">
    <property type="term" value="F:hydrolase activity"/>
    <property type="evidence" value="ECO:0007669"/>
    <property type="project" value="InterPro"/>
</dbReference>
<dbReference type="Gene3D" id="3.60.21.10">
    <property type="match status" value="1"/>
</dbReference>
<dbReference type="OrthoDB" id="9809781at2"/>
<evidence type="ECO:0000259" key="4">
    <source>
        <dbReference type="Pfam" id="PF25275"/>
    </source>
</evidence>
<dbReference type="InterPro" id="IPR029052">
    <property type="entry name" value="Metallo-depent_PP-like"/>
</dbReference>
<evidence type="ECO:0000259" key="2">
    <source>
        <dbReference type="Pfam" id="PF09992"/>
    </source>
</evidence>
<evidence type="ECO:0000313" key="6">
    <source>
        <dbReference type="Proteomes" id="UP000271010"/>
    </source>
</evidence>
<dbReference type="InterPro" id="IPR026444">
    <property type="entry name" value="Secre_tail"/>
</dbReference>
<dbReference type="Proteomes" id="UP000271010">
    <property type="component" value="Unassembled WGS sequence"/>
</dbReference>
<accession>A0A3M9N7I8</accession>
<dbReference type="InterPro" id="IPR018711">
    <property type="entry name" value="NAGPA"/>
</dbReference>
<dbReference type="Pfam" id="PF09992">
    <property type="entry name" value="NAGPA"/>
    <property type="match status" value="1"/>
</dbReference>
<feature type="domain" description="Calcineurin-like phosphoesterase" evidence="1">
    <location>
        <begin position="668"/>
        <end position="884"/>
    </location>
</feature>
<feature type="domain" description="Phosphodiester glycosidase" evidence="2">
    <location>
        <begin position="104"/>
        <end position="314"/>
    </location>
</feature>
<dbReference type="Pfam" id="PF25275">
    <property type="entry name" value="Golvesin_C"/>
    <property type="match status" value="1"/>
</dbReference>
<dbReference type="SUPFAM" id="SSF56300">
    <property type="entry name" value="Metallo-dependent phosphatases"/>
    <property type="match status" value="1"/>
</dbReference>
<reference evidence="5 6" key="1">
    <citation type="submission" date="2018-11" db="EMBL/GenBank/DDBJ databases">
        <title>Rufibacter latericius sp. nov., isolated from water in Baiyang Lake.</title>
        <authorList>
            <person name="Yang Y."/>
        </authorList>
    </citation>
    <scope>NUCLEOTIDE SEQUENCE [LARGE SCALE GENOMIC DNA]</scope>
    <source>
        <strain evidence="5 6">MCC P1</strain>
    </source>
</reference>